<evidence type="ECO:0000256" key="1">
    <source>
        <dbReference type="SAM" id="MobiDB-lite"/>
    </source>
</evidence>
<gene>
    <name evidence="2" type="ORF">L195_g057419</name>
</gene>
<reference evidence="2 3" key="2">
    <citation type="journal article" date="2017" name="Front. Plant Sci.">
        <title>Gene Classification and Mining of Molecular Markers Useful in Red Clover (Trifolium pratense) Breeding.</title>
        <authorList>
            <person name="Istvanek J."/>
            <person name="Dluhosova J."/>
            <person name="Dluhos P."/>
            <person name="Patkova L."/>
            <person name="Nedelnik J."/>
            <person name="Repkova J."/>
        </authorList>
    </citation>
    <scope>NUCLEOTIDE SEQUENCE [LARGE SCALE GENOMIC DNA]</scope>
    <source>
        <strain evidence="3">cv. Tatra</strain>
        <tissue evidence="2">Young leaves</tissue>
    </source>
</reference>
<dbReference type="AlphaFoldDB" id="A0A2K3KW30"/>
<dbReference type="EMBL" id="ASHM01113649">
    <property type="protein sequence ID" value="PNX70464.1"/>
    <property type="molecule type" value="Genomic_DNA"/>
</dbReference>
<proteinExistence type="predicted"/>
<dbReference type="Proteomes" id="UP000236291">
    <property type="component" value="Unassembled WGS sequence"/>
</dbReference>
<protein>
    <submittedName>
        <fullName evidence="2">Uncharacterized protein</fullName>
    </submittedName>
</protein>
<sequence>MKKETDSGNTSSDIGSKRKRVDLDSNLDLLTKASREQSENVLPSGENGDVVPNSQPTTLNTTLHLGSTFSHEIETSSQRAGKILQGF</sequence>
<evidence type="ECO:0000313" key="2">
    <source>
        <dbReference type="EMBL" id="PNX70464.1"/>
    </source>
</evidence>
<reference evidence="2 3" key="1">
    <citation type="journal article" date="2014" name="Am. J. Bot.">
        <title>Genome assembly and annotation for red clover (Trifolium pratense; Fabaceae).</title>
        <authorList>
            <person name="Istvanek J."/>
            <person name="Jaros M."/>
            <person name="Krenek A."/>
            <person name="Repkova J."/>
        </authorList>
    </citation>
    <scope>NUCLEOTIDE SEQUENCE [LARGE SCALE GENOMIC DNA]</scope>
    <source>
        <strain evidence="3">cv. Tatra</strain>
        <tissue evidence="2">Young leaves</tissue>
    </source>
</reference>
<name>A0A2K3KW30_TRIPR</name>
<evidence type="ECO:0000313" key="3">
    <source>
        <dbReference type="Proteomes" id="UP000236291"/>
    </source>
</evidence>
<accession>A0A2K3KW30</accession>
<feature type="region of interest" description="Disordered" evidence="1">
    <location>
        <begin position="1"/>
        <end position="58"/>
    </location>
</feature>
<organism evidence="2 3">
    <name type="scientific">Trifolium pratense</name>
    <name type="common">Red clover</name>
    <dbReference type="NCBI Taxonomy" id="57577"/>
    <lineage>
        <taxon>Eukaryota</taxon>
        <taxon>Viridiplantae</taxon>
        <taxon>Streptophyta</taxon>
        <taxon>Embryophyta</taxon>
        <taxon>Tracheophyta</taxon>
        <taxon>Spermatophyta</taxon>
        <taxon>Magnoliopsida</taxon>
        <taxon>eudicotyledons</taxon>
        <taxon>Gunneridae</taxon>
        <taxon>Pentapetalae</taxon>
        <taxon>rosids</taxon>
        <taxon>fabids</taxon>
        <taxon>Fabales</taxon>
        <taxon>Fabaceae</taxon>
        <taxon>Papilionoideae</taxon>
        <taxon>50 kb inversion clade</taxon>
        <taxon>NPAAA clade</taxon>
        <taxon>Hologalegina</taxon>
        <taxon>IRL clade</taxon>
        <taxon>Trifolieae</taxon>
        <taxon>Trifolium</taxon>
    </lineage>
</organism>
<comment type="caution">
    <text evidence="2">The sequence shown here is derived from an EMBL/GenBank/DDBJ whole genome shotgun (WGS) entry which is preliminary data.</text>
</comment>